<sequence>MTRTSQSTRPSPAPKTFQLCCDICGRLLDCVDSHWYVLL</sequence>
<dbReference type="AlphaFoldDB" id="X0BZB1"/>
<evidence type="ECO:0000313" key="2">
    <source>
        <dbReference type="Proteomes" id="UP000030663"/>
    </source>
</evidence>
<organism evidence="1 2">
    <name type="scientific">Fusarium oxysporum f. sp. raphani 54005</name>
    <dbReference type="NCBI Taxonomy" id="1089458"/>
    <lineage>
        <taxon>Eukaryota</taxon>
        <taxon>Fungi</taxon>
        <taxon>Dikarya</taxon>
        <taxon>Ascomycota</taxon>
        <taxon>Pezizomycotina</taxon>
        <taxon>Sordariomycetes</taxon>
        <taxon>Hypocreomycetidae</taxon>
        <taxon>Hypocreales</taxon>
        <taxon>Nectriaceae</taxon>
        <taxon>Fusarium</taxon>
        <taxon>Fusarium oxysporum species complex</taxon>
    </lineage>
</organism>
<dbReference type="Proteomes" id="UP000030663">
    <property type="component" value="Unassembled WGS sequence"/>
</dbReference>
<dbReference type="EMBL" id="KI979743">
    <property type="protein sequence ID" value="EXK75877.1"/>
    <property type="molecule type" value="Genomic_DNA"/>
</dbReference>
<accession>X0BZB1</accession>
<name>X0BZB1_FUSOX</name>
<gene>
    <name evidence="1" type="ORF">FOQG_19360</name>
</gene>
<reference evidence="1 2" key="1">
    <citation type="submission" date="2011-11" db="EMBL/GenBank/DDBJ databases">
        <title>The Genome Sequence of Fusarium oxysporum PHW815.</title>
        <authorList>
            <consortium name="The Broad Institute Genome Sequencing Platform"/>
            <person name="Ma L.-J."/>
            <person name="Gale L.R."/>
            <person name="Schwartz D.C."/>
            <person name="Zhou S."/>
            <person name="Corby-Kistler H."/>
            <person name="Young S.K."/>
            <person name="Zeng Q."/>
            <person name="Gargeya S."/>
            <person name="Fitzgerald M."/>
            <person name="Haas B."/>
            <person name="Abouelleil A."/>
            <person name="Alvarado L."/>
            <person name="Arachchi H.M."/>
            <person name="Berlin A."/>
            <person name="Brown A."/>
            <person name="Chapman S.B."/>
            <person name="Chen Z."/>
            <person name="Dunbar C."/>
            <person name="Freedman E."/>
            <person name="Gearin G."/>
            <person name="Goldberg J."/>
            <person name="Griggs A."/>
            <person name="Gujja S."/>
            <person name="Heiman D."/>
            <person name="Howarth C."/>
            <person name="Larson L."/>
            <person name="Lui A."/>
            <person name="MacDonald P.J.P."/>
            <person name="Montmayeur A."/>
            <person name="Murphy C."/>
            <person name="Neiman D."/>
            <person name="Pearson M."/>
            <person name="Priest M."/>
            <person name="Roberts A."/>
            <person name="Saif S."/>
            <person name="Shea T."/>
            <person name="Shenoy N."/>
            <person name="Sisk P."/>
            <person name="Stolte C."/>
            <person name="Sykes S."/>
            <person name="Wortman J."/>
            <person name="Nusbaum C."/>
            <person name="Birren B."/>
        </authorList>
    </citation>
    <scope>NUCLEOTIDE SEQUENCE [LARGE SCALE GENOMIC DNA]</scope>
    <source>
        <strain evidence="1 2">54005</strain>
    </source>
</reference>
<proteinExistence type="predicted"/>
<protein>
    <submittedName>
        <fullName evidence="1">Uncharacterized protein</fullName>
    </submittedName>
</protein>
<evidence type="ECO:0000313" key="1">
    <source>
        <dbReference type="EMBL" id="EXK75877.1"/>
    </source>
</evidence>
<keyword evidence="2" id="KW-1185">Reference proteome</keyword>
<dbReference type="HOGENOM" id="CLU_3320119_0_0_1"/>